<keyword evidence="6" id="KW-1185">Reference proteome</keyword>
<keyword evidence="2 5" id="KW-0012">Acyltransferase</keyword>
<dbReference type="GO" id="GO:0033818">
    <property type="term" value="F:beta-ketoacyl-acyl-carrier-protein synthase III activity"/>
    <property type="evidence" value="ECO:0007669"/>
    <property type="project" value="UniProtKB-EC"/>
</dbReference>
<name>A0A5C5Y2C0_9BACT</name>
<evidence type="ECO:0000256" key="2">
    <source>
        <dbReference type="ARBA" id="ARBA00023315"/>
    </source>
</evidence>
<dbReference type="InterPro" id="IPR020616">
    <property type="entry name" value="Thiolase_N"/>
</dbReference>
<dbReference type="NCBIfam" id="NF006720">
    <property type="entry name" value="PRK09258.1"/>
    <property type="match status" value="1"/>
</dbReference>
<dbReference type="PANTHER" id="PTHR34069">
    <property type="entry name" value="3-OXOACYL-[ACYL-CARRIER-PROTEIN] SYNTHASE 3"/>
    <property type="match status" value="1"/>
</dbReference>
<feature type="domain" description="Beta-ketoacyl-[acyl-carrier-protein] synthase III C-terminal" evidence="4">
    <location>
        <begin position="254"/>
        <end position="341"/>
    </location>
</feature>
<keyword evidence="1 5" id="KW-0808">Transferase</keyword>
<gene>
    <name evidence="5" type="primary">fabH_3</name>
    <name evidence="5" type="ORF">Pla123a_42580</name>
</gene>
<dbReference type="InterPro" id="IPR013747">
    <property type="entry name" value="ACP_syn_III_C"/>
</dbReference>
<dbReference type="RefSeq" id="WP_146590664.1">
    <property type="nucleotide sequence ID" value="NZ_SJPO01000012.1"/>
</dbReference>
<reference evidence="5 6" key="1">
    <citation type="submission" date="2019-02" db="EMBL/GenBank/DDBJ databases">
        <title>Deep-cultivation of Planctomycetes and their phenomic and genomic characterization uncovers novel biology.</title>
        <authorList>
            <person name="Wiegand S."/>
            <person name="Jogler M."/>
            <person name="Boedeker C."/>
            <person name="Pinto D."/>
            <person name="Vollmers J."/>
            <person name="Rivas-Marin E."/>
            <person name="Kohn T."/>
            <person name="Peeters S.H."/>
            <person name="Heuer A."/>
            <person name="Rast P."/>
            <person name="Oberbeckmann S."/>
            <person name="Bunk B."/>
            <person name="Jeske O."/>
            <person name="Meyerdierks A."/>
            <person name="Storesund J.E."/>
            <person name="Kallscheuer N."/>
            <person name="Luecker S."/>
            <person name="Lage O.M."/>
            <person name="Pohl T."/>
            <person name="Merkel B.J."/>
            <person name="Hornburger P."/>
            <person name="Mueller R.-W."/>
            <person name="Bruemmer F."/>
            <person name="Labrenz M."/>
            <person name="Spormann A.M."/>
            <person name="Op Den Camp H."/>
            <person name="Overmann J."/>
            <person name="Amann R."/>
            <person name="Jetten M.S.M."/>
            <person name="Mascher T."/>
            <person name="Medema M.H."/>
            <person name="Devos D.P."/>
            <person name="Kaster A.-K."/>
            <person name="Ovreas L."/>
            <person name="Rohde M."/>
            <person name="Galperin M.Y."/>
            <person name="Jogler C."/>
        </authorList>
    </citation>
    <scope>NUCLEOTIDE SEQUENCE [LARGE SCALE GENOMIC DNA]</scope>
    <source>
        <strain evidence="5 6">Pla123a</strain>
    </source>
</reference>
<dbReference type="AlphaFoldDB" id="A0A5C5Y2C0"/>
<dbReference type="Pfam" id="PF00108">
    <property type="entry name" value="Thiolase_N"/>
    <property type="match status" value="1"/>
</dbReference>
<dbReference type="EMBL" id="SJPO01000012">
    <property type="protein sequence ID" value="TWT67702.1"/>
    <property type="molecule type" value="Genomic_DNA"/>
</dbReference>
<dbReference type="CDD" id="cd00830">
    <property type="entry name" value="KAS_III"/>
    <property type="match status" value="1"/>
</dbReference>
<dbReference type="GO" id="GO:0044550">
    <property type="term" value="P:secondary metabolite biosynthetic process"/>
    <property type="evidence" value="ECO:0007669"/>
    <property type="project" value="TreeGrafter"/>
</dbReference>
<evidence type="ECO:0000313" key="6">
    <source>
        <dbReference type="Proteomes" id="UP000318478"/>
    </source>
</evidence>
<dbReference type="EC" id="2.3.1.180" evidence="5"/>
<feature type="domain" description="Thiolase N-terminal" evidence="3">
    <location>
        <begin position="60"/>
        <end position="153"/>
    </location>
</feature>
<dbReference type="Proteomes" id="UP000318478">
    <property type="component" value="Unassembled WGS sequence"/>
</dbReference>
<proteinExistence type="predicted"/>
<evidence type="ECO:0000259" key="4">
    <source>
        <dbReference type="Pfam" id="PF08541"/>
    </source>
</evidence>
<evidence type="ECO:0000259" key="3">
    <source>
        <dbReference type="Pfam" id="PF00108"/>
    </source>
</evidence>
<dbReference type="InterPro" id="IPR016039">
    <property type="entry name" value="Thiolase-like"/>
</dbReference>
<dbReference type="Gene3D" id="3.40.47.10">
    <property type="match status" value="2"/>
</dbReference>
<evidence type="ECO:0000313" key="5">
    <source>
        <dbReference type="EMBL" id="TWT67702.1"/>
    </source>
</evidence>
<dbReference type="PANTHER" id="PTHR34069:SF3">
    <property type="entry name" value="ACYL-COA:ACYL-COA ALKYLTRANSFERASE"/>
    <property type="match status" value="1"/>
</dbReference>
<dbReference type="Pfam" id="PF08541">
    <property type="entry name" value="ACP_syn_III_C"/>
    <property type="match status" value="1"/>
</dbReference>
<accession>A0A5C5Y2C0</accession>
<sequence>MQYSRVCLEGLGCVLPEERVTTAEIEQRLAPLYERLRLPEGRLELMSGIRERRFFPPGTRPSDISIQSANQAIEASGIERRHFGALVHGSVCRDFLEPATACRVHHELGLPSDCMVYDVSNACLGVLTAAVQVAAMIELGQIRAGVVVGTESGRALVENTISRLNADQTLTRDKVKLSVASLTIGSASAAMVLCDVELSRTENQITTAVCRSATAGHELCQSVGLSEVMQTDSELLMRQGVDVGAETFAQLKAESGWSADDLDKTFCHQVGSAHRKMMLERLGINPAIDFPTFEWLGNTGSAALPAALCLGREQGWLDPNDRVALLGIGSGINCLMMGLQWRESPVLSANERSAAVNA</sequence>
<evidence type="ECO:0000256" key="1">
    <source>
        <dbReference type="ARBA" id="ARBA00022679"/>
    </source>
</evidence>
<protein>
    <submittedName>
        <fullName evidence="5">3-oxoacyl-[acyl-carrier-protein] synthase 3</fullName>
        <ecNumber evidence="5">2.3.1.180</ecNumber>
    </submittedName>
</protein>
<comment type="caution">
    <text evidence="5">The sequence shown here is derived from an EMBL/GenBank/DDBJ whole genome shotgun (WGS) entry which is preliminary data.</text>
</comment>
<dbReference type="OrthoDB" id="9788274at2"/>
<dbReference type="SUPFAM" id="SSF53901">
    <property type="entry name" value="Thiolase-like"/>
    <property type="match status" value="1"/>
</dbReference>
<organism evidence="5 6">
    <name type="scientific">Posidoniimonas polymericola</name>
    <dbReference type="NCBI Taxonomy" id="2528002"/>
    <lineage>
        <taxon>Bacteria</taxon>
        <taxon>Pseudomonadati</taxon>
        <taxon>Planctomycetota</taxon>
        <taxon>Planctomycetia</taxon>
        <taxon>Pirellulales</taxon>
        <taxon>Lacipirellulaceae</taxon>
        <taxon>Posidoniimonas</taxon>
    </lineage>
</organism>